<name>E7C806_9BACT</name>
<evidence type="ECO:0008006" key="2">
    <source>
        <dbReference type="Google" id="ProtNLM"/>
    </source>
</evidence>
<proteinExistence type="predicted"/>
<protein>
    <recommendedName>
        <fullName evidence="2">Holin of 3TMs, for gene-transfer release</fullName>
    </recommendedName>
</protein>
<dbReference type="InterPro" id="IPR021497">
    <property type="entry name" value="GTA_holin_3TM"/>
</dbReference>
<accession>E7C806</accession>
<reference evidence="1" key="1">
    <citation type="submission" date="2010-01" db="EMBL/GenBank/DDBJ databases">
        <title>Genome fragments of uncultured bacteria from the North Pacific subtropical Gyre.</title>
        <authorList>
            <person name="Pham V.D."/>
            <person name="Delong E.F."/>
        </authorList>
    </citation>
    <scope>NUCLEOTIDE SEQUENCE</scope>
</reference>
<dbReference type="EMBL" id="GU568018">
    <property type="protein sequence ID" value="ADI23581.1"/>
    <property type="molecule type" value="Genomic_DNA"/>
</dbReference>
<dbReference type="Pfam" id="PF11351">
    <property type="entry name" value="GTA_holin_3TM"/>
    <property type="match status" value="1"/>
</dbReference>
<dbReference type="AlphaFoldDB" id="E7C806"/>
<evidence type="ECO:0000313" key="1">
    <source>
        <dbReference type="EMBL" id="ADI23581.1"/>
    </source>
</evidence>
<sequence>MIWNLIGSIGGKVLDIVDDVVEDKDEANRLKFEIQRQLIENKSSELEAAAKIVLAEAQGSLLQRNWRPLLMVTFAGLIVAHWFGLTAPNIPESVQNSLLNIVMVGVGGYVVGRSGEKIAEKFKGPT</sequence>
<organism evidence="1">
    <name type="scientific">uncultured nuHF2 cluster bacterium HF0770_42C12</name>
    <dbReference type="NCBI Taxonomy" id="723593"/>
    <lineage>
        <taxon>Bacteria</taxon>
        <taxon>environmental samples</taxon>
    </lineage>
</organism>